<evidence type="ECO:0000313" key="4">
    <source>
        <dbReference type="Proteomes" id="UP001222932"/>
    </source>
</evidence>
<dbReference type="Proteomes" id="UP001222932">
    <property type="component" value="Unassembled WGS sequence"/>
</dbReference>
<comment type="caution">
    <text evidence="3">The sequence shown here is derived from an EMBL/GenBank/DDBJ whole genome shotgun (WGS) entry which is preliminary data.</text>
</comment>
<gene>
    <name evidence="3" type="ORF">CspeluHIS016_0902990</name>
</gene>
<dbReference type="AlphaFoldDB" id="A0AAD3YFK3"/>
<feature type="region of interest" description="Disordered" evidence="1">
    <location>
        <begin position="149"/>
        <end position="168"/>
    </location>
</feature>
<proteinExistence type="predicted"/>
<feature type="compositionally biased region" description="Basic and acidic residues" evidence="1">
    <location>
        <begin position="104"/>
        <end position="119"/>
    </location>
</feature>
<keyword evidence="2" id="KW-0812">Transmembrane</keyword>
<feature type="region of interest" description="Disordered" evidence="1">
    <location>
        <begin position="104"/>
        <end position="137"/>
    </location>
</feature>
<feature type="region of interest" description="Disordered" evidence="1">
    <location>
        <begin position="17"/>
        <end position="68"/>
    </location>
</feature>
<feature type="compositionally biased region" description="Basic and acidic residues" evidence="1">
    <location>
        <begin position="253"/>
        <end position="264"/>
    </location>
</feature>
<keyword evidence="4" id="KW-1185">Reference proteome</keyword>
<evidence type="ECO:0000256" key="2">
    <source>
        <dbReference type="SAM" id="Phobius"/>
    </source>
</evidence>
<protein>
    <submittedName>
        <fullName evidence="3">Uncharacterized protein</fullName>
    </submittedName>
</protein>
<feature type="compositionally biased region" description="Polar residues" evidence="1">
    <location>
        <begin position="123"/>
        <end position="134"/>
    </location>
</feature>
<organism evidence="3 4">
    <name type="scientific">Cutaneotrichosporon spelunceum</name>
    <dbReference type="NCBI Taxonomy" id="1672016"/>
    <lineage>
        <taxon>Eukaryota</taxon>
        <taxon>Fungi</taxon>
        <taxon>Dikarya</taxon>
        <taxon>Basidiomycota</taxon>
        <taxon>Agaricomycotina</taxon>
        <taxon>Tremellomycetes</taxon>
        <taxon>Trichosporonales</taxon>
        <taxon>Trichosporonaceae</taxon>
        <taxon>Cutaneotrichosporon</taxon>
    </lineage>
</organism>
<evidence type="ECO:0000256" key="1">
    <source>
        <dbReference type="SAM" id="MobiDB-lite"/>
    </source>
</evidence>
<evidence type="ECO:0000313" key="3">
    <source>
        <dbReference type="EMBL" id="GMK60082.1"/>
    </source>
</evidence>
<accession>A0AAD3YFK3</accession>
<dbReference type="EMBL" id="BTCM01000009">
    <property type="protein sequence ID" value="GMK60082.1"/>
    <property type="molecule type" value="Genomic_DNA"/>
</dbReference>
<name>A0AAD3YFK3_9TREE</name>
<feature type="transmembrane region" description="Helical" evidence="2">
    <location>
        <begin position="338"/>
        <end position="360"/>
    </location>
</feature>
<feature type="compositionally biased region" description="Polar residues" evidence="1">
    <location>
        <begin position="242"/>
        <end position="252"/>
    </location>
</feature>
<feature type="transmembrane region" description="Helical" evidence="2">
    <location>
        <begin position="372"/>
        <end position="395"/>
    </location>
</feature>
<feature type="transmembrane region" description="Helical" evidence="2">
    <location>
        <begin position="415"/>
        <end position="434"/>
    </location>
</feature>
<feature type="compositionally biased region" description="Basic and acidic residues" evidence="1">
    <location>
        <begin position="200"/>
        <end position="217"/>
    </location>
</feature>
<keyword evidence="2" id="KW-1133">Transmembrane helix</keyword>
<feature type="region of interest" description="Disordered" evidence="1">
    <location>
        <begin position="200"/>
        <end position="264"/>
    </location>
</feature>
<sequence>MAYPSNYTDSVRSLIVNLGMESPPPSPPKLLRISPPSETPESEADYDPATDSLPEWNKMPRPGRLPDLRHIKPSRRCAALQLLFAEHHDRPPFLTADSCFMTKETQHDAQREPKSKLEPQPKPTQESQHSTSPTPVLLVTSALAPTVIKVPDSAPVPTAQPQRDAHRELQRKLDREAQHDLQRQVQRGLRRELEHNLQRALQHEPKSNPESKAEHSKAPTPVLLGSPAPAPAVTKFPASAPVPTTQTQSNSQHKPEPEPKSEPELRAAHRANPMLVLLATPAPASAITKAPASASVVTKLPASAPVVDALPSWHQSCTDYATQEPEVFHLPNLRPTEWTMKLILIWIRCFFAIQFALGVLKEGHESTKVTRFCGCAFLVLQLGVFIPPIVDYYLSHPPSVRELGPLVKQARRHCIAFKTYLIPALTFGIGYYIGIRG</sequence>
<reference evidence="3" key="2">
    <citation type="submission" date="2023-06" db="EMBL/GenBank/DDBJ databases">
        <authorList>
            <person name="Kobayashi Y."/>
            <person name="Kayamori A."/>
            <person name="Aoki K."/>
            <person name="Shiwa Y."/>
            <person name="Fujita N."/>
            <person name="Sugita T."/>
            <person name="Iwasaki W."/>
            <person name="Tanaka N."/>
            <person name="Takashima M."/>
        </authorList>
    </citation>
    <scope>NUCLEOTIDE SEQUENCE</scope>
    <source>
        <strain evidence="3">HIS016</strain>
    </source>
</reference>
<reference evidence="3" key="1">
    <citation type="journal article" date="2023" name="BMC Genomics">
        <title>Chromosome-level genome assemblies of Cutaneotrichosporon spp. (Trichosporonales, Basidiomycota) reveal imbalanced evolution between nucleotide sequences and chromosome synteny.</title>
        <authorList>
            <person name="Kobayashi Y."/>
            <person name="Kayamori A."/>
            <person name="Aoki K."/>
            <person name="Shiwa Y."/>
            <person name="Matsutani M."/>
            <person name="Fujita N."/>
            <person name="Sugita T."/>
            <person name="Iwasaki W."/>
            <person name="Tanaka N."/>
            <person name="Takashima M."/>
        </authorList>
    </citation>
    <scope>NUCLEOTIDE SEQUENCE</scope>
    <source>
        <strain evidence="3">HIS016</strain>
    </source>
</reference>
<keyword evidence="2" id="KW-0472">Membrane</keyword>